<evidence type="ECO:0008006" key="11">
    <source>
        <dbReference type="Google" id="ProtNLM"/>
    </source>
</evidence>
<gene>
    <name evidence="9" type="ORF">J1605_006613</name>
</gene>
<dbReference type="Proteomes" id="UP001159641">
    <property type="component" value="Unassembled WGS sequence"/>
</dbReference>
<evidence type="ECO:0000256" key="6">
    <source>
        <dbReference type="ARBA" id="ARBA00023054"/>
    </source>
</evidence>
<dbReference type="EMBL" id="JAIQCJ010002000">
    <property type="protein sequence ID" value="KAJ8786033.1"/>
    <property type="molecule type" value="Genomic_DNA"/>
</dbReference>
<evidence type="ECO:0000256" key="8">
    <source>
        <dbReference type="SAM" id="Phobius"/>
    </source>
</evidence>
<evidence type="ECO:0000313" key="10">
    <source>
        <dbReference type="Proteomes" id="UP001159641"/>
    </source>
</evidence>
<evidence type="ECO:0000256" key="7">
    <source>
        <dbReference type="ARBA" id="ARBA00023136"/>
    </source>
</evidence>
<organism evidence="9 10">
    <name type="scientific">Eschrichtius robustus</name>
    <name type="common">California gray whale</name>
    <name type="synonym">Eschrichtius gibbosus</name>
    <dbReference type="NCBI Taxonomy" id="9764"/>
    <lineage>
        <taxon>Eukaryota</taxon>
        <taxon>Metazoa</taxon>
        <taxon>Chordata</taxon>
        <taxon>Craniata</taxon>
        <taxon>Vertebrata</taxon>
        <taxon>Euteleostomi</taxon>
        <taxon>Mammalia</taxon>
        <taxon>Eutheria</taxon>
        <taxon>Laurasiatheria</taxon>
        <taxon>Artiodactyla</taxon>
        <taxon>Whippomorpha</taxon>
        <taxon>Cetacea</taxon>
        <taxon>Mysticeti</taxon>
        <taxon>Eschrichtiidae</taxon>
        <taxon>Eschrichtius</taxon>
    </lineage>
</organism>
<evidence type="ECO:0000256" key="1">
    <source>
        <dbReference type="ARBA" id="ARBA00004167"/>
    </source>
</evidence>
<sequence>MYFSLSGDCQIKKRSASLNSKVAGMENNDRFSRRSSSWRILGSKQSEHRPSLHRFISTYSWADAEEEKCELNHNTIASWATDLKTSIREANKALWLSVAFIVLFAALMSFFTGRFFQKSVDAAPTQDGDSWTSLEHILWPFTRLQHNGPPPV</sequence>
<dbReference type="PANTHER" id="PTHR15352">
    <property type="entry name" value="LYMPHOID-RESTRICTED MEMBRANE PROTEIN, JAW1"/>
    <property type="match status" value="1"/>
</dbReference>
<dbReference type="AlphaFoldDB" id="A0AB34H146"/>
<keyword evidence="5 8" id="KW-1133">Transmembrane helix</keyword>
<dbReference type="InterPro" id="IPR008677">
    <property type="entry name" value="MRVI1"/>
</dbReference>
<dbReference type="PANTHER" id="PTHR15352:SF3">
    <property type="entry name" value="INOSITOL 1,4,5-TRIPHOSPHATE RECEPTOR ASSOCIATED 2"/>
    <property type="match status" value="1"/>
</dbReference>
<comment type="subcellular location">
    <subcellularLocation>
        <location evidence="2">Cytoplasm</location>
    </subcellularLocation>
    <subcellularLocation>
        <location evidence="1">Membrane</location>
        <topology evidence="1">Single-pass membrane protein</topology>
    </subcellularLocation>
</comment>
<proteinExistence type="predicted"/>
<dbReference type="Pfam" id="PF05781">
    <property type="entry name" value="MRVI1"/>
    <property type="match status" value="2"/>
</dbReference>
<evidence type="ECO:0000256" key="5">
    <source>
        <dbReference type="ARBA" id="ARBA00022989"/>
    </source>
</evidence>
<keyword evidence="6" id="KW-0175">Coiled coil</keyword>
<name>A0AB34H146_ESCRO</name>
<feature type="transmembrane region" description="Helical" evidence="8">
    <location>
        <begin position="93"/>
        <end position="111"/>
    </location>
</feature>
<keyword evidence="3" id="KW-0963">Cytoplasm</keyword>
<keyword evidence="4 8" id="KW-0812">Transmembrane</keyword>
<reference evidence="9 10" key="1">
    <citation type="submission" date="2022-11" db="EMBL/GenBank/DDBJ databases">
        <title>Whole genome sequence of Eschrichtius robustus ER-17-0199.</title>
        <authorList>
            <person name="Bruniche-Olsen A."/>
            <person name="Black A.N."/>
            <person name="Fields C.J."/>
            <person name="Walden K."/>
            <person name="Dewoody J.A."/>
        </authorList>
    </citation>
    <scope>NUCLEOTIDE SEQUENCE [LARGE SCALE GENOMIC DNA]</scope>
    <source>
        <strain evidence="9">ER-17-0199</strain>
        <tissue evidence="9">Blubber</tissue>
    </source>
</reference>
<evidence type="ECO:0000256" key="4">
    <source>
        <dbReference type="ARBA" id="ARBA00022692"/>
    </source>
</evidence>
<keyword evidence="7 8" id="KW-0472">Membrane</keyword>
<accession>A0AB34H146</accession>
<evidence type="ECO:0000256" key="3">
    <source>
        <dbReference type="ARBA" id="ARBA00022490"/>
    </source>
</evidence>
<protein>
    <recommendedName>
        <fullName evidence="11">Lymphoid-restricted membrane protein</fullName>
    </recommendedName>
</protein>
<comment type="caution">
    <text evidence="9">The sequence shown here is derived from an EMBL/GenBank/DDBJ whole genome shotgun (WGS) entry which is preliminary data.</text>
</comment>
<evidence type="ECO:0000313" key="9">
    <source>
        <dbReference type="EMBL" id="KAJ8786033.1"/>
    </source>
</evidence>
<evidence type="ECO:0000256" key="2">
    <source>
        <dbReference type="ARBA" id="ARBA00004496"/>
    </source>
</evidence>
<keyword evidence="10" id="KW-1185">Reference proteome</keyword>
<dbReference type="GO" id="GO:0005789">
    <property type="term" value="C:endoplasmic reticulum membrane"/>
    <property type="evidence" value="ECO:0007669"/>
    <property type="project" value="TreeGrafter"/>
</dbReference>